<evidence type="ECO:0000313" key="12">
    <source>
        <dbReference type="Proteomes" id="UP000799291"/>
    </source>
</evidence>
<dbReference type="Pfam" id="PF13639">
    <property type="entry name" value="zf-RING_2"/>
    <property type="match status" value="1"/>
</dbReference>
<dbReference type="SUPFAM" id="SSF57850">
    <property type="entry name" value="RING/U-box"/>
    <property type="match status" value="1"/>
</dbReference>
<evidence type="ECO:0000256" key="4">
    <source>
        <dbReference type="ARBA" id="ARBA00022723"/>
    </source>
</evidence>
<dbReference type="InterPro" id="IPR001841">
    <property type="entry name" value="Znf_RING"/>
</dbReference>
<sequence length="464" mass="49463">MASTGQQPSTAPSAGRREMMYCHECHDEWYRDEHGIICPECDSEFTEIIEDGNDPRDNAMHDMGHDSDSDESIPSLEEAPPNSHPLHNHNPWADDDPEDSDISQMRRPGAQEINQIRFEPVGPGRFHVSATIHRTISPAALGQNGNGPNTVGGFTSFLTNILQGARPAGQPQNPAGEGQANAGPRPSQDGQPHVSRFPYTASARLRPRDSNNPEPRLEPVDDLHNVISGLFAAFGEPPGGRPGGPDHNNDFDGMPMNPLLGFFAAMSGGQHGDFVYSQEALDRIISQLMEQTATSNAPGPASQEAIDALPKRKVTEEMLGAEGRAECSICMDEVNIGEEVTVLPCKHWFHHPCVSAWLNEHDTCPHCRKGITKHDENAGNTAAGGTASSSTSAADPVANMPGAFGVTGEGTPSNPYIVPGTVPPSVATDPNTNTAQSQEGATESSSGGGITERLRRGWSSGPRG</sequence>
<evidence type="ECO:0000256" key="7">
    <source>
        <dbReference type="ARBA" id="ARBA00022833"/>
    </source>
</evidence>
<keyword evidence="3" id="KW-0808">Transferase</keyword>
<feature type="compositionally biased region" description="Low complexity" evidence="9">
    <location>
        <begin position="378"/>
        <end position="394"/>
    </location>
</feature>
<dbReference type="AlphaFoldDB" id="A0A6G1J0M0"/>
<dbReference type="FunFam" id="3.30.40.10:FF:000127">
    <property type="entry name" value="E3 ubiquitin-protein ligase RNF181"/>
    <property type="match status" value="1"/>
</dbReference>
<feature type="compositionally biased region" description="Basic and acidic residues" evidence="9">
    <location>
        <begin position="53"/>
        <end position="67"/>
    </location>
</feature>
<evidence type="ECO:0000256" key="5">
    <source>
        <dbReference type="ARBA" id="ARBA00022771"/>
    </source>
</evidence>
<organism evidence="11 12">
    <name type="scientific">Lentithecium fluviatile CBS 122367</name>
    <dbReference type="NCBI Taxonomy" id="1168545"/>
    <lineage>
        <taxon>Eukaryota</taxon>
        <taxon>Fungi</taxon>
        <taxon>Dikarya</taxon>
        <taxon>Ascomycota</taxon>
        <taxon>Pezizomycotina</taxon>
        <taxon>Dothideomycetes</taxon>
        <taxon>Pleosporomycetidae</taxon>
        <taxon>Pleosporales</taxon>
        <taxon>Massarineae</taxon>
        <taxon>Lentitheciaceae</taxon>
        <taxon>Lentithecium</taxon>
    </lineage>
</organism>
<proteinExistence type="predicted"/>
<feature type="compositionally biased region" description="Basic and acidic residues" evidence="9">
    <location>
        <begin position="206"/>
        <end position="220"/>
    </location>
</feature>
<dbReference type="PANTHER" id="PTHR45931:SF3">
    <property type="entry name" value="RING ZINC FINGER-CONTAINING PROTEIN"/>
    <property type="match status" value="1"/>
</dbReference>
<evidence type="ECO:0000256" key="1">
    <source>
        <dbReference type="ARBA" id="ARBA00000900"/>
    </source>
</evidence>
<dbReference type="GO" id="GO:0008270">
    <property type="term" value="F:zinc ion binding"/>
    <property type="evidence" value="ECO:0007669"/>
    <property type="project" value="UniProtKB-KW"/>
</dbReference>
<dbReference type="EC" id="2.3.2.27" evidence="2"/>
<keyword evidence="5 8" id="KW-0863">Zinc-finger</keyword>
<dbReference type="InterPro" id="IPR051834">
    <property type="entry name" value="RING_finger_E3_ligase"/>
</dbReference>
<dbReference type="SMART" id="SM00184">
    <property type="entry name" value="RING"/>
    <property type="match status" value="1"/>
</dbReference>
<comment type="catalytic activity">
    <reaction evidence="1">
        <text>S-ubiquitinyl-[E2 ubiquitin-conjugating enzyme]-L-cysteine + [acceptor protein]-L-lysine = [E2 ubiquitin-conjugating enzyme]-L-cysteine + N(6)-ubiquitinyl-[acceptor protein]-L-lysine.</text>
        <dbReference type="EC" id="2.3.2.27"/>
    </reaction>
</comment>
<keyword evidence="6" id="KW-0833">Ubl conjugation pathway</keyword>
<evidence type="ECO:0000256" key="6">
    <source>
        <dbReference type="ARBA" id="ARBA00022786"/>
    </source>
</evidence>
<dbReference type="PROSITE" id="PS50089">
    <property type="entry name" value="ZF_RING_2"/>
    <property type="match status" value="1"/>
</dbReference>
<feature type="compositionally biased region" description="Polar residues" evidence="9">
    <location>
        <begin position="428"/>
        <end position="445"/>
    </location>
</feature>
<feature type="compositionally biased region" description="Low complexity" evidence="9">
    <location>
        <begin position="80"/>
        <end position="91"/>
    </location>
</feature>
<keyword evidence="4" id="KW-0479">Metal-binding</keyword>
<dbReference type="PANTHER" id="PTHR45931">
    <property type="entry name" value="SI:CH211-59O9.10"/>
    <property type="match status" value="1"/>
</dbReference>
<dbReference type="InterPro" id="IPR013083">
    <property type="entry name" value="Znf_RING/FYVE/PHD"/>
</dbReference>
<dbReference type="Gene3D" id="3.30.40.10">
    <property type="entry name" value="Zinc/RING finger domain, C3HC4 (zinc finger)"/>
    <property type="match status" value="1"/>
</dbReference>
<dbReference type="Proteomes" id="UP000799291">
    <property type="component" value="Unassembled WGS sequence"/>
</dbReference>
<feature type="region of interest" description="Disordered" evidence="9">
    <location>
        <begin position="49"/>
        <end position="104"/>
    </location>
</feature>
<feature type="region of interest" description="Disordered" evidence="9">
    <location>
        <begin position="165"/>
        <end position="220"/>
    </location>
</feature>
<keyword evidence="7" id="KW-0862">Zinc</keyword>
<feature type="region of interest" description="Disordered" evidence="9">
    <location>
        <begin position="373"/>
        <end position="464"/>
    </location>
</feature>
<accession>A0A6G1J0M0</accession>
<name>A0A6G1J0M0_9PLEO</name>
<dbReference type="EMBL" id="MU005582">
    <property type="protein sequence ID" value="KAF2684066.1"/>
    <property type="molecule type" value="Genomic_DNA"/>
</dbReference>
<reference evidence="11" key="1">
    <citation type="journal article" date="2020" name="Stud. Mycol.">
        <title>101 Dothideomycetes genomes: a test case for predicting lifestyles and emergence of pathogens.</title>
        <authorList>
            <person name="Haridas S."/>
            <person name="Albert R."/>
            <person name="Binder M."/>
            <person name="Bloem J."/>
            <person name="Labutti K."/>
            <person name="Salamov A."/>
            <person name="Andreopoulos B."/>
            <person name="Baker S."/>
            <person name="Barry K."/>
            <person name="Bills G."/>
            <person name="Bluhm B."/>
            <person name="Cannon C."/>
            <person name="Castanera R."/>
            <person name="Culley D."/>
            <person name="Daum C."/>
            <person name="Ezra D."/>
            <person name="Gonzalez J."/>
            <person name="Henrissat B."/>
            <person name="Kuo A."/>
            <person name="Liang C."/>
            <person name="Lipzen A."/>
            <person name="Lutzoni F."/>
            <person name="Magnuson J."/>
            <person name="Mondo S."/>
            <person name="Nolan M."/>
            <person name="Ohm R."/>
            <person name="Pangilinan J."/>
            <person name="Park H.-J."/>
            <person name="Ramirez L."/>
            <person name="Alfaro M."/>
            <person name="Sun H."/>
            <person name="Tritt A."/>
            <person name="Yoshinaga Y."/>
            <person name="Zwiers L.-H."/>
            <person name="Turgeon B."/>
            <person name="Goodwin S."/>
            <person name="Spatafora J."/>
            <person name="Crous P."/>
            <person name="Grigoriev I."/>
        </authorList>
    </citation>
    <scope>NUCLEOTIDE SEQUENCE</scope>
    <source>
        <strain evidence="11">CBS 122367</strain>
    </source>
</reference>
<protein>
    <recommendedName>
        <fullName evidence="2">RING-type E3 ubiquitin transferase</fullName>
        <ecNumber evidence="2">2.3.2.27</ecNumber>
    </recommendedName>
</protein>
<dbReference type="GO" id="GO:0061630">
    <property type="term" value="F:ubiquitin protein ligase activity"/>
    <property type="evidence" value="ECO:0007669"/>
    <property type="project" value="UniProtKB-EC"/>
</dbReference>
<evidence type="ECO:0000259" key="10">
    <source>
        <dbReference type="PROSITE" id="PS50089"/>
    </source>
</evidence>
<dbReference type="GO" id="GO:0016567">
    <property type="term" value="P:protein ubiquitination"/>
    <property type="evidence" value="ECO:0007669"/>
    <property type="project" value="UniProtKB-ARBA"/>
</dbReference>
<gene>
    <name evidence="11" type="ORF">K458DRAFT_367492</name>
</gene>
<evidence type="ECO:0000256" key="9">
    <source>
        <dbReference type="SAM" id="MobiDB-lite"/>
    </source>
</evidence>
<dbReference type="GO" id="GO:0005634">
    <property type="term" value="C:nucleus"/>
    <property type="evidence" value="ECO:0007669"/>
    <property type="project" value="TreeGrafter"/>
</dbReference>
<feature type="domain" description="RING-type" evidence="10">
    <location>
        <begin position="327"/>
        <end position="368"/>
    </location>
</feature>
<evidence type="ECO:0000256" key="2">
    <source>
        <dbReference type="ARBA" id="ARBA00012483"/>
    </source>
</evidence>
<evidence type="ECO:0000256" key="8">
    <source>
        <dbReference type="PROSITE-ProRule" id="PRU00175"/>
    </source>
</evidence>
<dbReference type="GO" id="GO:0006511">
    <property type="term" value="P:ubiquitin-dependent protein catabolic process"/>
    <property type="evidence" value="ECO:0007669"/>
    <property type="project" value="TreeGrafter"/>
</dbReference>
<dbReference type="OrthoDB" id="8062037at2759"/>
<evidence type="ECO:0000313" key="11">
    <source>
        <dbReference type="EMBL" id="KAF2684066.1"/>
    </source>
</evidence>
<evidence type="ECO:0000256" key="3">
    <source>
        <dbReference type="ARBA" id="ARBA00022679"/>
    </source>
</evidence>
<keyword evidence="12" id="KW-1185">Reference proteome</keyword>